<dbReference type="InterPro" id="IPR036378">
    <property type="entry name" value="FAS1_dom_sf"/>
</dbReference>
<dbReference type="GO" id="GO:0031012">
    <property type="term" value="C:extracellular matrix"/>
    <property type="evidence" value="ECO:0007669"/>
    <property type="project" value="TreeGrafter"/>
</dbReference>
<feature type="chain" id="PRO_5011987759" description="FAS1 domain-containing protein" evidence="1">
    <location>
        <begin position="21"/>
        <end position="237"/>
    </location>
</feature>
<dbReference type="GO" id="GO:0050839">
    <property type="term" value="F:cell adhesion molecule binding"/>
    <property type="evidence" value="ECO:0007669"/>
    <property type="project" value="TreeGrafter"/>
</dbReference>
<dbReference type="Gene3D" id="2.30.180.10">
    <property type="entry name" value="FAS1 domain"/>
    <property type="match status" value="1"/>
</dbReference>
<evidence type="ECO:0000313" key="4">
    <source>
        <dbReference type="Proteomes" id="UP000266292"/>
    </source>
</evidence>
<protein>
    <recommendedName>
        <fullName evidence="2">FAS1 domain-containing protein</fullName>
    </recommendedName>
</protein>
<proteinExistence type="predicted"/>
<accession>A0A1X9YTW5</accession>
<dbReference type="GO" id="GO:0007155">
    <property type="term" value="P:cell adhesion"/>
    <property type="evidence" value="ECO:0007669"/>
    <property type="project" value="TreeGrafter"/>
</dbReference>
<dbReference type="SUPFAM" id="SSF82153">
    <property type="entry name" value="FAS1 domain"/>
    <property type="match status" value="1"/>
</dbReference>
<dbReference type="Pfam" id="PF02469">
    <property type="entry name" value="Fasciclin"/>
    <property type="match status" value="1"/>
</dbReference>
<dbReference type="SMART" id="SM00554">
    <property type="entry name" value="FAS1"/>
    <property type="match status" value="1"/>
</dbReference>
<evidence type="ECO:0000259" key="2">
    <source>
        <dbReference type="PROSITE" id="PS50213"/>
    </source>
</evidence>
<dbReference type="PROSITE" id="PS50213">
    <property type="entry name" value="FAS1"/>
    <property type="match status" value="1"/>
</dbReference>
<dbReference type="FunFam" id="2.30.180.10:FF:000032">
    <property type="entry name" value="Fasciclin domain-containing protein, putative"/>
    <property type="match status" value="1"/>
</dbReference>
<dbReference type="InterPro" id="IPR050904">
    <property type="entry name" value="Adhesion/Biosynth-related"/>
</dbReference>
<reference evidence="4" key="1">
    <citation type="submission" date="2017-05" db="EMBL/GenBank/DDBJ databases">
        <authorList>
            <person name="Ray J."/>
            <person name="Price M."/>
            <person name="Deutschbauer A."/>
        </authorList>
    </citation>
    <scope>NUCLEOTIDE SEQUENCE [LARGE SCALE GENOMIC DNA]</scope>
    <source>
        <strain evidence="4">DSM 19842</strain>
    </source>
</reference>
<dbReference type="STRING" id="709015.GCA_000472485_02663"/>
<dbReference type="AlphaFoldDB" id="A0A1X9YTW5"/>
<evidence type="ECO:0000313" key="3">
    <source>
        <dbReference type="EMBL" id="ARS36303.1"/>
    </source>
</evidence>
<sequence length="237" mass="26569">MKKRMIIPVALAASMLVGCASSNDSMNDTTAMDDNMTMSETQTMAGDTETTYDYDVVADPSDTYTEIFQNANDPQEYDEMFDDIDDTEKYDVMTLVRRNPNLTTFVKLIEKADLVNDLQRVDRFTLFVPTNEAFAKVPKEKLEMLLMPDNKAQLMQVLQAHVLPTEVSSLQLEDNSRIQMTDDSYIPVETDMNGTVITVGGAQIVRNDIEAANGTIHVIDNVILPSEDTREDDVIGY</sequence>
<evidence type="ECO:0000256" key="1">
    <source>
        <dbReference type="SAM" id="SignalP"/>
    </source>
</evidence>
<dbReference type="Proteomes" id="UP000266292">
    <property type="component" value="Chromosome"/>
</dbReference>
<dbReference type="KEGG" id="pact:CA264_13135"/>
<dbReference type="PANTHER" id="PTHR10900">
    <property type="entry name" value="PERIOSTIN-RELATED"/>
    <property type="match status" value="1"/>
</dbReference>
<keyword evidence="1" id="KW-0732">Signal</keyword>
<dbReference type="PANTHER" id="PTHR10900:SF77">
    <property type="entry name" value="FI19380P1"/>
    <property type="match status" value="1"/>
</dbReference>
<dbReference type="OrthoDB" id="1119934at2"/>
<dbReference type="InterPro" id="IPR000782">
    <property type="entry name" value="FAS1_domain"/>
</dbReference>
<feature type="domain" description="FAS1" evidence="2">
    <location>
        <begin position="89"/>
        <end position="223"/>
    </location>
</feature>
<feature type="signal peptide" evidence="1">
    <location>
        <begin position="1"/>
        <end position="20"/>
    </location>
</feature>
<organism evidence="3 4">
    <name type="scientific">Pontibacter actiniarum</name>
    <dbReference type="NCBI Taxonomy" id="323450"/>
    <lineage>
        <taxon>Bacteria</taxon>
        <taxon>Pseudomonadati</taxon>
        <taxon>Bacteroidota</taxon>
        <taxon>Cytophagia</taxon>
        <taxon>Cytophagales</taxon>
        <taxon>Hymenobacteraceae</taxon>
        <taxon>Pontibacter</taxon>
    </lineage>
</organism>
<dbReference type="PROSITE" id="PS51257">
    <property type="entry name" value="PROKAR_LIPOPROTEIN"/>
    <property type="match status" value="1"/>
</dbReference>
<dbReference type="GO" id="GO:0005615">
    <property type="term" value="C:extracellular space"/>
    <property type="evidence" value="ECO:0007669"/>
    <property type="project" value="TreeGrafter"/>
</dbReference>
<dbReference type="EMBL" id="CP021235">
    <property type="protein sequence ID" value="ARS36303.1"/>
    <property type="molecule type" value="Genomic_DNA"/>
</dbReference>
<keyword evidence="4" id="KW-1185">Reference proteome</keyword>
<dbReference type="GO" id="GO:0030198">
    <property type="term" value="P:extracellular matrix organization"/>
    <property type="evidence" value="ECO:0007669"/>
    <property type="project" value="TreeGrafter"/>
</dbReference>
<gene>
    <name evidence="3" type="ORF">CA264_13135</name>
</gene>
<name>A0A1X9YTW5_9BACT</name>